<dbReference type="EC" id="1.16.3.1" evidence="4"/>
<evidence type="ECO:0000256" key="3">
    <source>
        <dbReference type="ARBA" id="ARBA00010609"/>
    </source>
</evidence>
<organism evidence="20 21">
    <name type="scientific">Nothobranchius furzeri</name>
    <name type="common">Turquoise killifish</name>
    <dbReference type="NCBI Taxonomy" id="105023"/>
    <lineage>
        <taxon>Eukaryota</taxon>
        <taxon>Metazoa</taxon>
        <taxon>Chordata</taxon>
        <taxon>Craniata</taxon>
        <taxon>Vertebrata</taxon>
        <taxon>Euteleostomi</taxon>
        <taxon>Actinopterygii</taxon>
        <taxon>Neopterygii</taxon>
        <taxon>Teleostei</taxon>
        <taxon>Neoteleostei</taxon>
        <taxon>Acanthomorphata</taxon>
        <taxon>Ovalentaria</taxon>
        <taxon>Atherinomorphae</taxon>
        <taxon>Cyprinodontiformes</taxon>
        <taxon>Nothobranchiidae</taxon>
        <taxon>Nothobranchius</taxon>
    </lineage>
</organism>
<keyword evidence="11" id="KW-0560">Oxidoreductase</keyword>
<dbReference type="Pfam" id="PF07731">
    <property type="entry name" value="Cu-oxidase_2"/>
    <property type="match status" value="1"/>
</dbReference>
<dbReference type="FunFam" id="2.60.40.420:FF:000002">
    <property type="entry name" value="Hephaestin like 1"/>
    <property type="match status" value="2"/>
</dbReference>
<evidence type="ECO:0000256" key="6">
    <source>
        <dbReference type="ARBA" id="ARBA00022692"/>
    </source>
</evidence>
<dbReference type="PROSITE" id="PS00079">
    <property type="entry name" value="MULTICOPPER_OXIDASE1"/>
    <property type="match status" value="3"/>
</dbReference>
<keyword evidence="13" id="KW-0472">Membrane</keyword>
<dbReference type="Ensembl" id="ENSNFUT00015053805.1">
    <property type="protein sequence ID" value="ENSNFUP00015051595.1"/>
    <property type="gene ID" value="ENSNFUG00015022806.1"/>
</dbReference>
<comment type="subcellular location">
    <subcellularLocation>
        <location evidence="2">Membrane</location>
        <topology evidence="2">Single-pass membrane protein</topology>
    </subcellularLocation>
</comment>
<reference evidence="20" key="2">
    <citation type="submission" date="2025-08" db="UniProtKB">
        <authorList>
            <consortium name="Ensembl"/>
        </authorList>
    </citation>
    <scope>IDENTIFICATION</scope>
</reference>
<dbReference type="InterPro" id="IPR024715">
    <property type="entry name" value="Factor_5/8-like"/>
</dbReference>
<keyword evidence="21" id="KW-1185">Reference proteome</keyword>
<reference evidence="20" key="3">
    <citation type="submission" date="2025-09" db="UniProtKB">
        <authorList>
            <consortium name="Ensembl"/>
        </authorList>
    </citation>
    <scope>IDENTIFICATION</scope>
</reference>
<keyword evidence="12" id="KW-0406">Ion transport</keyword>
<feature type="disulfide bond" evidence="16">
    <location>
        <begin position="183"/>
        <end position="209"/>
    </location>
</feature>
<evidence type="ECO:0000256" key="14">
    <source>
        <dbReference type="ARBA" id="ARBA00023157"/>
    </source>
</evidence>
<evidence type="ECO:0000256" key="1">
    <source>
        <dbReference type="ARBA" id="ARBA00001935"/>
    </source>
</evidence>
<dbReference type="PIRSF" id="PIRSF000354">
    <property type="entry name" value="Factors_V_VIII"/>
    <property type="match status" value="1"/>
</dbReference>
<dbReference type="PANTHER" id="PTHR11709:SF504">
    <property type="entry name" value="PLASTOCYANIN-LIKE DOMAIN-CONTAINING PROTEIN"/>
    <property type="match status" value="1"/>
</dbReference>
<dbReference type="GO" id="GO:0005507">
    <property type="term" value="F:copper ion binding"/>
    <property type="evidence" value="ECO:0007669"/>
    <property type="project" value="InterPro"/>
</dbReference>
<evidence type="ECO:0000256" key="15">
    <source>
        <dbReference type="ARBA" id="ARBA00023180"/>
    </source>
</evidence>
<dbReference type="Gene3D" id="2.60.40.420">
    <property type="entry name" value="Cupredoxins - blue copper proteins"/>
    <property type="match status" value="3"/>
</dbReference>
<evidence type="ECO:0000256" key="7">
    <source>
        <dbReference type="ARBA" id="ARBA00022723"/>
    </source>
</evidence>
<evidence type="ECO:0000256" key="9">
    <source>
        <dbReference type="ARBA" id="ARBA00022737"/>
    </source>
</evidence>
<gene>
    <name evidence="20" type="primary">HEPH</name>
    <name evidence="20" type="synonym">hephl1b</name>
</gene>
<keyword evidence="10" id="KW-1133">Transmembrane helix</keyword>
<keyword evidence="15" id="KW-0325">Glycoprotein</keyword>
<protein>
    <recommendedName>
        <fullName evidence="4">ferroxidase</fullName>
        <ecNumber evidence="4">1.16.3.1</ecNumber>
    </recommendedName>
</protein>
<keyword evidence="6" id="KW-0812">Transmembrane</keyword>
<dbReference type="GO" id="GO:0005886">
    <property type="term" value="C:plasma membrane"/>
    <property type="evidence" value="ECO:0007669"/>
    <property type="project" value="TreeGrafter"/>
</dbReference>
<feature type="disulfide bond" evidence="16">
    <location>
        <begin position="635"/>
        <end position="716"/>
    </location>
</feature>
<dbReference type="Proteomes" id="UP000694548">
    <property type="component" value="Chromosome sgr11"/>
</dbReference>
<name>A0A8C6Q279_NOTFU</name>
<feature type="domain" description="Plastocyanin-like" evidence="18">
    <location>
        <begin position="964"/>
        <end position="1058"/>
    </location>
</feature>
<feature type="disulfide bond" evidence="16">
    <location>
        <begin position="292"/>
        <end position="373"/>
    </location>
</feature>
<keyword evidence="7" id="KW-0479">Metal-binding</keyword>
<evidence type="ECO:0000256" key="13">
    <source>
        <dbReference type="ARBA" id="ARBA00023136"/>
    </source>
</evidence>
<dbReference type="PANTHER" id="PTHR11709">
    <property type="entry name" value="MULTI-COPPER OXIDASE"/>
    <property type="match status" value="1"/>
</dbReference>
<keyword evidence="8 17" id="KW-0732">Signal</keyword>
<dbReference type="InterPro" id="IPR008972">
    <property type="entry name" value="Cupredoxin"/>
</dbReference>
<keyword evidence="9" id="KW-0677">Repeat</keyword>
<evidence type="ECO:0000256" key="2">
    <source>
        <dbReference type="ARBA" id="ARBA00004167"/>
    </source>
</evidence>
<dbReference type="InterPro" id="IPR011707">
    <property type="entry name" value="Cu-oxidase-like_N"/>
</dbReference>
<dbReference type="FunFam" id="2.60.40.420:FF:000009">
    <property type="entry name" value="Ceruloplasmin"/>
    <property type="match status" value="1"/>
</dbReference>
<proteinExistence type="inferred from homology"/>
<feature type="disulfide bond" evidence="16">
    <location>
        <begin position="535"/>
        <end position="561"/>
    </location>
</feature>
<evidence type="ECO:0000313" key="21">
    <source>
        <dbReference type="Proteomes" id="UP000694548"/>
    </source>
</evidence>
<evidence type="ECO:0000256" key="17">
    <source>
        <dbReference type="SAM" id="SignalP"/>
    </source>
</evidence>
<evidence type="ECO:0000259" key="19">
    <source>
        <dbReference type="Pfam" id="PF07732"/>
    </source>
</evidence>
<evidence type="ECO:0000256" key="5">
    <source>
        <dbReference type="ARBA" id="ARBA00022448"/>
    </source>
</evidence>
<evidence type="ECO:0000256" key="8">
    <source>
        <dbReference type="ARBA" id="ARBA00022729"/>
    </source>
</evidence>
<keyword evidence="5" id="KW-0813">Transport</keyword>
<reference evidence="20" key="1">
    <citation type="submission" date="2014-08" db="EMBL/GenBank/DDBJ databases">
        <authorList>
            <person name="Senf B."/>
            <person name="Petzold A."/>
            <person name="Downie B.R."/>
            <person name="Koch P."/>
            <person name="Platzer M."/>
        </authorList>
    </citation>
    <scope>NUCLEOTIDE SEQUENCE [LARGE SCALE GENOMIC DNA]</scope>
    <source>
        <strain evidence="20">GRZ</strain>
    </source>
</reference>
<dbReference type="GO" id="GO:0004322">
    <property type="term" value="F:ferroxidase activity"/>
    <property type="evidence" value="ECO:0007669"/>
    <property type="project" value="UniProtKB-EC"/>
</dbReference>
<sequence>MARTLGLLAGCLVLVLLRGADGNRKGKVWVYCVAIKEEMWDYAPSGKNLINGKTIAEDEHAKVYLENGPHRIGRVYKKAMYREYTDCSYRTQAARPEWLGFLGPILRAEVHDTIIIHMKNFGSQNYSMHPHGVFYRKTAEGALYPDRTQESSKMDDHVPPGGSYTYRWEVKPEHGPTDDDPDCITWIYHSHVNTARDTYSGLVGPLITCKEGTLRKSNKNNPEESVRYDVDQYFYLLFTVVDENQSWYIDDNVKLCTDPGGVDVNDPGFRESNMMHSINGYMYGNLPGLKICQHRAVACHMAGLGNEVDIHSISYQGNTLMDRGHRCDTVSLFPATFITAKMIPRGKGKWLLSCQVNDHFLAGMQALYHVVSCGTKPSSTSKFGIERHYYLAAETILWNYAPTGKNLISNTSLTEPGSTSELYFGRSNGRIGARYYKTKFVQYTDATFTTKKPTTHYDRHLGLMGPVLRCEVGDFLLVTLWNKADHNVSMHPHGLHYKKHFQGTDYEDGAHVHPGSEFTYKWRVLEGPSSSDPDCIPYMYYSASDPVMDTSSGLCGPMLVCKPNVLGKNGHQRVDKEFFLLFSIIDENLSWYLNKNIERFGSSETNKQDPDFLESNRKHAVNGRLYGNLFGLGMCSGDNVVWYAFGMGSETDMHGIFFEENTVKMFNNTRDTVTLFPHMSSTFVMHPNNPGVYGVECRTTDHYEAGMRQLYRVRFCPGKSKKQKHKEPTKVVQYFISAEEQEWDYSPSRKWELEFFQTSEANSPGNTFVGKGPDRIGSRYKKAVYREYTDETFSVRKNRQPHEQHLGILGPRIYAMVGERVVITFKNKASRPYSLNLNGLKASGSHVAVQPGNILELTWDIPESSGPGPDDLNCIVSFYHSTVNYPKDLYSGLIGPLIICRCGTLSENQGSNRYRKDVDKDFALLFMIFDENQSWYLDDNIRTYLGVDPTTFDKGPGFHESNMMHGINGRVYGNLRGLVMRRGQRVSWHLMAMGNFIDVHTAHYHAETFTYKIDTTHRGDVYDLFAGSTQEMEMVAGNAGTWLLHCHVDDHLFAGMDTTYTILGKRGKHGVACRRTDSLLFCYKNNNFVPKMIRTFSHNTNSDFVFLVFSSQEQGLKINLPLRL</sequence>
<dbReference type="GO" id="GO:0006826">
    <property type="term" value="P:iron ion transport"/>
    <property type="evidence" value="ECO:0007669"/>
    <property type="project" value="TreeGrafter"/>
</dbReference>
<dbReference type="PROSITE" id="PS00080">
    <property type="entry name" value="MULTICOPPER_OXIDASE2"/>
    <property type="match status" value="1"/>
</dbReference>
<feature type="signal peptide" evidence="17">
    <location>
        <begin position="1"/>
        <end position="22"/>
    </location>
</feature>
<evidence type="ECO:0000256" key="12">
    <source>
        <dbReference type="ARBA" id="ARBA00023065"/>
    </source>
</evidence>
<dbReference type="InterPro" id="IPR033138">
    <property type="entry name" value="Cu_oxidase_CS"/>
</dbReference>
<dbReference type="GeneTree" id="ENSGT00940000158517"/>
<feature type="domain" description="Plastocyanin-like" evidence="19">
    <location>
        <begin position="101"/>
        <end position="207"/>
    </location>
</feature>
<feature type="chain" id="PRO_5034067140" description="ferroxidase" evidence="17">
    <location>
        <begin position="23"/>
        <end position="1124"/>
    </location>
</feature>
<comment type="cofactor">
    <cofactor evidence="1">
        <name>Cu cation</name>
        <dbReference type="ChEBI" id="CHEBI:23378"/>
    </cofactor>
</comment>
<dbReference type="Pfam" id="PF07732">
    <property type="entry name" value="Cu-oxidase_3"/>
    <property type="match status" value="2"/>
</dbReference>
<evidence type="ECO:0000313" key="20">
    <source>
        <dbReference type="Ensembl" id="ENSNFUP00015051595.1"/>
    </source>
</evidence>
<evidence type="ECO:0000256" key="10">
    <source>
        <dbReference type="ARBA" id="ARBA00022989"/>
    </source>
</evidence>
<dbReference type="InterPro" id="IPR002355">
    <property type="entry name" value="Cu_oxidase_Cu_BS"/>
</dbReference>
<evidence type="ECO:0000256" key="4">
    <source>
        <dbReference type="ARBA" id="ARBA00013107"/>
    </source>
</evidence>
<comment type="similarity">
    <text evidence="3">Belongs to the multicopper oxidase family.</text>
</comment>
<dbReference type="AlphaFoldDB" id="A0A8C6Q279"/>
<evidence type="ECO:0000259" key="18">
    <source>
        <dbReference type="Pfam" id="PF07731"/>
    </source>
</evidence>
<feature type="domain" description="Plastocyanin-like" evidence="19">
    <location>
        <begin position="442"/>
        <end position="562"/>
    </location>
</feature>
<dbReference type="InterPro" id="IPR011706">
    <property type="entry name" value="Cu-oxidase_C"/>
</dbReference>
<dbReference type="SUPFAM" id="SSF49503">
    <property type="entry name" value="Cupredoxins"/>
    <property type="match status" value="6"/>
</dbReference>
<accession>A0A8C6Q279</accession>
<keyword evidence="14 16" id="KW-1015">Disulfide bond</keyword>
<evidence type="ECO:0000256" key="16">
    <source>
        <dbReference type="PIRSR" id="PIRSR000354-1"/>
    </source>
</evidence>
<evidence type="ECO:0000256" key="11">
    <source>
        <dbReference type="ARBA" id="ARBA00023002"/>
    </source>
</evidence>
<dbReference type="InterPro" id="IPR045087">
    <property type="entry name" value="Cu-oxidase_fam"/>
</dbReference>